<name>A0A4R2D6B5_SHIGR</name>
<keyword evidence="1" id="KW-0812">Transmembrane</keyword>
<dbReference type="InterPro" id="IPR013417">
    <property type="entry name" value="CHP02588"/>
</dbReference>
<reference evidence="2 3" key="1">
    <citation type="submission" date="2019-03" db="EMBL/GenBank/DDBJ databases">
        <title>Genomic Encyclopedia of Type Strains, Phase IV (KMG-IV): sequencing the most valuable type-strain genomes for metagenomic binning, comparative biology and taxonomic classification.</title>
        <authorList>
            <person name="Goeker M."/>
        </authorList>
    </citation>
    <scope>NUCLEOTIDE SEQUENCE [LARGE SCALE GENOMIC DNA]</scope>
    <source>
        <strain evidence="2 3">DSM 18401</strain>
    </source>
</reference>
<comment type="caution">
    <text evidence="2">The sequence shown here is derived from an EMBL/GenBank/DDBJ whole genome shotgun (WGS) entry which is preliminary data.</text>
</comment>
<protein>
    <submittedName>
        <fullName evidence="2">Uncharacterized protein (TIGR02588 family)</fullName>
    </submittedName>
</protein>
<feature type="transmembrane region" description="Helical" evidence="1">
    <location>
        <begin position="20"/>
        <end position="39"/>
    </location>
</feature>
<evidence type="ECO:0000313" key="2">
    <source>
        <dbReference type="EMBL" id="TCN48642.1"/>
    </source>
</evidence>
<dbReference type="EMBL" id="SLVX01000001">
    <property type="protein sequence ID" value="TCN48642.1"/>
    <property type="molecule type" value="Genomic_DNA"/>
</dbReference>
<dbReference type="Proteomes" id="UP000295351">
    <property type="component" value="Unassembled WGS sequence"/>
</dbReference>
<evidence type="ECO:0000313" key="3">
    <source>
        <dbReference type="Proteomes" id="UP000295351"/>
    </source>
</evidence>
<gene>
    <name evidence="2" type="ORF">EV665_101379</name>
</gene>
<sequence>MTRSEQGRHRESHDPHWIEWLTGLVSALLIAGMLGWIGWEAFTREATPPDLSIVVLATEKTGAGYRVTFDIANSATTTAAAVTVLGRLTEGEKIVEENHVIFDYVAAESKSTGALLFANDPAGRRVEIRAAGYTDP</sequence>
<proteinExistence type="predicted"/>
<keyword evidence="1" id="KW-1133">Transmembrane helix</keyword>
<dbReference type="AlphaFoldDB" id="A0A4R2D6B5"/>
<accession>A0A4R2D6B5</accession>
<keyword evidence="1" id="KW-0472">Membrane</keyword>
<keyword evidence="3" id="KW-1185">Reference proteome</keyword>
<organism evidence="2 3">
    <name type="scientific">Shinella granuli</name>
    <dbReference type="NCBI Taxonomy" id="323621"/>
    <lineage>
        <taxon>Bacteria</taxon>
        <taxon>Pseudomonadati</taxon>
        <taxon>Pseudomonadota</taxon>
        <taxon>Alphaproteobacteria</taxon>
        <taxon>Hyphomicrobiales</taxon>
        <taxon>Rhizobiaceae</taxon>
        <taxon>Shinella</taxon>
    </lineage>
</organism>
<dbReference type="NCBIfam" id="TIGR02588">
    <property type="entry name" value="TIGR02588 family protein"/>
    <property type="match status" value="1"/>
</dbReference>
<dbReference type="RefSeq" id="WP_133032875.1">
    <property type="nucleotide sequence ID" value="NZ_BAABEI010000012.1"/>
</dbReference>
<evidence type="ECO:0000256" key="1">
    <source>
        <dbReference type="SAM" id="Phobius"/>
    </source>
</evidence>